<dbReference type="PANTHER" id="PTHR35333">
    <property type="entry name" value="BETA-LACTAMASE"/>
    <property type="match status" value="1"/>
</dbReference>
<dbReference type="GO" id="GO:0008800">
    <property type="term" value="F:beta-lactamase activity"/>
    <property type="evidence" value="ECO:0007669"/>
    <property type="project" value="UniProtKB-EC"/>
</dbReference>
<dbReference type="OrthoDB" id="9775096at2"/>
<dbReference type="EC" id="3.5.2.6" evidence="3"/>
<keyword evidence="6" id="KW-1185">Reference proteome</keyword>
<comment type="caution">
    <text evidence="5">The sequence shown here is derived from an EMBL/GenBank/DDBJ whole genome shotgun (WGS) entry which is preliminary data.</text>
</comment>
<dbReference type="Proteomes" id="UP000266328">
    <property type="component" value="Unassembled WGS sequence"/>
</dbReference>
<keyword evidence="5" id="KW-0378">Hydrolase</keyword>
<comment type="catalytic activity">
    <reaction evidence="1">
        <text>a beta-lactam + H2O = a substituted beta-amino acid</text>
        <dbReference type="Rhea" id="RHEA:20401"/>
        <dbReference type="ChEBI" id="CHEBI:15377"/>
        <dbReference type="ChEBI" id="CHEBI:35627"/>
        <dbReference type="ChEBI" id="CHEBI:140347"/>
        <dbReference type="EC" id="3.5.2.6"/>
    </reaction>
</comment>
<dbReference type="AlphaFoldDB" id="A0A398D6W6"/>
<evidence type="ECO:0000256" key="3">
    <source>
        <dbReference type="ARBA" id="ARBA00012865"/>
    </source>
</evidence>
<comment type="similarity">
    <text evidence="2">Belongs to the class-A beta-lactamase family.</text>
</comment>
<dbReference type="InterPro" id="IPR045155">
    <property type="entry name" value="Beta-lactam_cat"/>
</dbReference>
<gene>
    <name evidence="5" type="ORF">SMC7_00530</name>
</gene>
<dbReference type="SUPFAM" id="SSF56601">
    <property type="entry name" value="beta-lactamase/transpeptidase-like"/>
    <property type="match status" value="1"/>
</dbReference>
<dbReference type="GO" id="GO:0030655">
    <property type="term" value="P:beta-lactam antibiotic catabolic process"/>
    <property type="evidence" value="ECO:0007669"/>
    <property type="project" value="InterPro"/>
</dbReference>
<evidence type="ECO:0000256" key="1">
    <source>
        <dbReference type="ARBA" id="ARBA00001526"/>
    </source>
</evidence>
<evidence type="ECO:0000313" key="5">
    <source>
        <dbReference type="EMBL" id="RIE06844.1"/>
    </source>
</evidence>
<evidence type="ECO:0000256" key="2">
    <source>
        <dbReference type="ARBA" id="ARBA00009009"/>
    </source>
</evidence>
<dbReference type="InterPro" id="IPR012338">
    <property type="entry name" value="Beta-lactam/transpept-like"/>
</dbReference>
<dbReference type="Pfam" id="PF13354">
    <property type="entry name" value="Beta-lactamase2"/>
    <property type="match status" value="1"/>
</dbReference>
<dbReference type="EMBL" id="QXIS01000003">
    <property type="protein sequence ID" value="RIE06844.1"/>
    <property type="molecule type" value="Genomic_DNA"/>
</dbReference>
<protein>
    <recommendedName>
        <fullName evidence="3">beta-lactamase</fullName>
        <ecNumber evidence="3">3.5.2.6</ecNumber>
    </recommendedName>
</protein>
<dbReference type="GO" id="GO:0046677">
    <property type="term" value="P:response to antibiotic"/>
    <property type="evidence" value="ECO:0007669"/>
    <property type="project" value="InterPro"/>
</dbReference>
<organism evidence="5 6">
    <name type="scientific">Candidatus Cryosericum terrychapinii</name>
    <dbReference type="NCBI Taxonomy" id="2290919"/>
    <lineage>
        <taxon>Bacteria</taxon>
        <taxon>Pseudomonadati</taxon>
        <taxon>Caldisericota/Cryosericota group</taxon>
        <taxon>Candidatus Cryosericota</taxon>
        <taxon>Candidatus Cryosericia</taxon>
        <taxon>Candidatus Cryosericales</taxon>
        <taxon>Candidatus Cryosericaceae</taxon>
        <taxon>Candidatus Cryosericum</taxon>
    </lineage>
</organism>
<dbReference type="Gene3D" id="3.40.710.10">
    <property type="entry name" value="DD-peptidase/beta-lactamase superfamily"/>
    <property type="match status" value="1"/>
</dbReference>
<dbReference type="PANTHER" id="PTHR35333:SF3">
    <property type="entry name" value="BETA-LACTAMASE-TYPE TRANSPEPTIDASE FOLD CONTAINING PROTEIN"/>
    <property type="match status" value="1"/>
</dbReference>
<name>A0A398D6W6_9BACT</name>
<reference evidence="5 6" key="1">
    <citation type="submission" date="2018-09" db="EMBL/GenBank/DDBJ databases">
        <title>Discovery and Ecogenomic Context for Candidatus Cryosericales, a Global Caldiserica Order Active in Thawing Permafrost.</title>
        <authorList>
            <person name="Martinez M.A."/>
            <person name="Woodcroft B.J."/>
            <person name="Ignacio Espinoza J.C."/>
            <person name="Zayed A."/>
            <person name="Singleton C.M."/>
            <person name="Boyd J."/>
            <person name="Li Y.-F."/>
            <person name="Purvine S."/>
            <person name="Maughan H."/>
            <person name="Hodgkins S.B."/>
            <person name="Anderson D."/>
            <person name="Sederholm M."/>
            <person name="Temperton B."/>
            <person name="Saleska S.R."/>
            <person name="Tyson G.W."/>
            <person name="Rich V.I."/>
        </authorList>
    </citation>
    <scope>NUCLEOTIDE SEQUENCE [LARGE SCALE GENOMIC DNA]</scope>
    <source>
        <strain evidence="5 6">SMC7</strain>
    </source>
</reference>
<evidence type="ECO:0000313" key="6">
    <source>
        <dbReference type="Proteomes" id="UP000266328"/>
    </source>
</evidence>
<accession>A0A398D6W6</accession>
<feature type="domain" description="Beta-lactamase class A catalytic" evidence="4">
    <location>
        <begin position="35"/>
        <end position="235"/>
    </location>
</feature>
<proteinExistence type="inferred from homology"/>
<evidence type="ECO:0000259" key="4">
    <source>
        <dbReference type="Pfam" id="PF13354"/>
    </source>
</evidence>
<dbReference type="InterPro" id="IPR000871">
    <property type="entry name" value="Beta-lactam_class-A"/>
</dbReference>
<sequence>MQGESMQDWQKQVRALLGNAQGEFGVYAATPSVSLFEYQTSSIFPSASTIKVLIMAELLRQVEAGTHALTEHPVLPTAPTGGCGILEFLSSDYRPDLMDLLHFMICSSDNKATNVLIRLTGMDAVNQLAVDIGMTNTRLRRFMMDTESIQQDIDNTTSPADMGRFFKLLACNELVSSKASATMKTILSHQQFADIMMLFLPEGIRAEHKTGGFPGSVLDVGLVYGARDPLILCLMATQLANNGEGAIILGKVAAIAYTSGKEKYV</sequence>